<feature type="compositionally biased region" description="Polar residues" evidence="1">
    <location>
        <begin position="701"/>
        <end position="715"/>
    </location>
</feature>
<dbReference type="Gene3D" id="1.10.340.70">
    <property type="match status" value="1"/>
</dbReference>
<evidence type="ECO:0000259" key="2">
    <source>
        <dbReference type="Pfam" id="PF17919"/>
    </source>
</evidence>
<dbReference type="InterPro" id="IPR043502">
    <property type="entry name" value="DNA/RNA_pol_sf"/>
</dbReference>
<feature type="compositionally biased region" description="Basic and acidic residues" evidence="1">
    <location>
        <begin position="716"/>
        <end position="725"/>
    </location>
</feature>
<dbReference type="InterPro" id="IPR029063">
    <property type="entry name" value="SAM-dependent_MTases_sf"/>
</dbReference>
<evidence type="ECO:0000259" key="3">
    <source>
        <dbReference type="Pfam" id="PF17921"/>
    </source>
</evidence>
<sequence>MHDLDFGVFSATYQRLVEGDLRRGGLFHCNDRSSPNEISRPHTEWVPSGAGYFTSKFLVSEESIKHISPGVIKSLKSFAVNSEKPFTIADYGCADGGTSMPLMYACVKELRNLYGNELEIQINYEDRPENDYNSIFYFLQGGRLVVILPCQNGGEIESSPSALVIYKLLYNVWESMEKDKIISKREMEEMTIPEYFRTSEELVEPFISDASPVRKAGLNLVSMEFKEFSLPEKAMWQATGNAKACVRLMTEQTRAWSNSFFQSALGDHHSAEEKSVILDEFFYRLEEQALLSPEEYMARLKENNLRLNKDKCAFSKTEIKFYGHIFSSVGVRPDPKKVKAIHEAQPPQNHSELKSFLGMAQYVSRFIPDYATITTLLRLLTRQDTPWKWEQEEQKALDKLKEALIGDQIMSYFDPRKKTEIIVDASPTGLGGLLVQEGKILGYASRALSDNHKQTSPRMERWKLRLMPYDCQLIYRPGRDAENPADYMNRHPCPTAPEGQNLAEDYANYVCSNTVPRAMTLEEIKQETRNDAEMQAVIKAVETGQWDVPDVQKYKKLKEELSVFNGLVLRRNRIVIPFTLRSKAVDLAHGGHPGIVKTKQLIRDKVLFPGIDRLTEEKVKNCLSCQAASTKSPPFEPLRMTSLPSGPWREVAMDFAGPFTSGGQSNSRGCLRDNNAASNRKEDPEKRPMKIPVKRQREDSSSGCNTDISQINEQLNNREENEDHSITALNISGISHWSDPSDIPDEHGESDFPPIPEPDNNKTSLKTKK</sequence>
<comment type="caution">
    <text evidence="4">The sequence shown here is derived from an EMBL/GenBank/DDBJ whole genome shotgun (WGS) entry which is preliminary data.</text>
</comment>
<dbReference type="Pfam" id="PF17919">
    <property type="entry name" value="RT_RNaseH_2"/>
    <property type="match status" value="1"/>
</dbReference>
<dbReference type="InterPro" id="IPR050951">
    <property type="entry name" value="Retrovirus_Pol_polyprotein"/>
</dbReference>
<dbReference type="Proteomes" id="UP000225706">
    <property type="component" value="Unassembled WGS sequence"/>
</dbReference>
<dbReference type="SUPFAM" id="SSF53335">
    <property type="entry name" value="S-adenosyl-L-methionine-dependent methyltransferases"/>
    <property type="match status" value="1"/>
</dbReference>
<feature type="region of interest" description="Disordered" evidence="1">
    <location>
        <begin position="655"/>
        <end position="769"/>
    </location>
</feature>
<feature type="compositionally biased region" description="Basic and acidic residues" evidence="1">
    <location>
        <begin position="679"/>
        <end position="688"/>
    </location>
</feature>
<dbReference type="Gene3D" id="3.30.70.270">
    <property type="match status" value="2"/>
</dbReference>
<dbReference type="AlphaFoldDB" id="A0A2B4RYR6"/>
<dbReference type="InterPro" id="IPR041588">
    <property type="entry name" value="Integrase_H2C2"/>
</dbReference>
<dbReference type="Pfam" id="PF17921">
    <property type="entry name" value="Integrase_H2C2"/>
    <property type="match status" value="1"/>
</dbReference>
<protein>
    <submittedName>
        <fullName evidence="4">Transposon Tf2-9 polyprotein</fullName>
    </submittedName>
</protein>
<gene>
    <name evidence="4" type="primary">Tf2-9</name>
    <name evidence="4" type="ORF">AWC38_SpisGene13543</name>
</gene>
<dbReference type="GO" id="GO:0008168">
    <property type="term" value="F:methyltransferase activity"/>
    <property type="evidence" value="ECO:0007669"/>
    <property type="project" value="InterPro"/>
</dbReference>
<dbReference type="OrthoDB" id="6125049at2759"/>
<dbReference type="SUPFAM" id="SSF56672">
    <property type="entry name" value="DNA/RNA polymerases"/>
    <property type="match status" value="1"/>
</dbReference>
<feature type="domain" description="Integrase zinc-binding" evidence="3">
    <location>
        <begin position="577"/>
        <end position="629"/>
    </location>
</feature>
<dbReference type="STRING" id="50429.A0A2B4RYR6"/>
<keyword evidence="5" id="KW-1185">Reference proteome</keyword>
<dbReference type="PANTHER" id="PTHR37984:SF11">
    <property type="entry name" value="INTEGRASE CATALYTIC DOMAIN-CONTAINING PROTEIN"/>
    <property type="match status" value="1"/>
</dbReference>
<proteinExistence type="predicted"/>
<dbReference type="InterPro" id="IPR005299">
    <property type="entry name" value="MeTrfase_7"/>
</dbReference>
<reference evidence="5" key="1">
    <citation type="journal article" date="2017" name="bioRxiv">
        <title>Comparative analysis of the genomes of Stylophora pistillata and Acropora digitifera provides evidence for extensive differences between species of corals.</title>
        <authorList>
            <person name="Voolstra C.R."/>
            <person name="Li Y."/>
            <person name="Liew Y.J."/>
            <person name="Baumgarten S."/>
            <person name="Zoccola D."/>
            <person name="Flot J.-F."/>
            <person name="Tambutte S."/>
            <person name="Allemand D."/>
            <person name="Aranda M."/>
        </authorList>
    </citation>
    <scope>NUCLEOTIDE SEQUENCE [LARGE SCALE GENOMIC DNA]</scope>
</reference>
<dbReference type="InterPro" id="IPR043128">
    <property type="entry name" value="Rev_trsase/Diguanyl_cyclase"/>
</dbReference>
<dbReference type="EMBL" id="LSMT01000257">
    <property type="protein sequence ID" value="PFX21949.1"/>
    <property type="molecule type" value="Genomic_DNA"/>
</dbReference>
<dbReference type="Gene3D" id="3.40.50.150">
    <property type="entry name" value="Vaccinia Virus protein VP39"/>
    <property type="match status" value="1"/>
</dbReference>
<name>A0A2B4RYR6_STYPI</name>
<dbReference type="PANTHER" id="PTHR37984">
    <property type="entry name" value="PROTEIN CBG26694"/>
    <property type="match status" value="1"/>
</dbReference>
<accession>A0A2B4RYR6</accession>
<dbReference type="FunFam" id="3.30.70.270:FF:000026">
    <property type="entry name" value="Transposon Ty3-G Gag-Pol polyprotein"/>
    <property type="match status" value="1"/>
</dbReference>
<dbReference type="InterPro" id="IPR041577">
    <property type="entry name" value="RT_RNaseH_2"/>
</dbReference>
<organism evidence="4 5">
    <name type="scientific">Stylophora pistillata</name>
    <name type="common">Smooth cauliflower coral</name>
    <dbReference type="NCBI Taxonomy" id="50429"/>
    <lineage>
        <taxon>Eukaryota</taxon>
        <taxon>Metazoa</taxon>
        <taxon>Cnidaria</taxon>
        <taxon>Anthozoa</taxon>
        <taxon>Hexacorallia</taxon>
        <taxon>Scleractinia</taxon>
        <taxon>Astrocoeniina</taxon>
        <taxon>Pocilloporidae</taxon>
        <taxon>Stylophora</taxon>
    </lineage>
</organism>
<dbReference type="Pfam" id="PF03492">
    <property type="entry name" value="Methyltransf_7"/>
    <property type="match status" value="1"/>
</dbReference>
<evidence type="ECO:0000313" key="5">
    <source>
        <dbReference type="Proteomes" id="UP000225706"/>
    </source>
</evidence>
<dbReference type="FunFam" id="1.10.340.70:FF:000004">
    <property type="entry name" value="Retrovirus-related Pol polyprotein from transposon 297-like Protein"/>
    <property type="match status" value="1"/>
</dbReference>
<feature type="domain" description="Reverse transcriptase/retrotransposon-derived protein RNase H-like" evidence="2">
    <location>
        <begin position="389"/>
        <end position="457"/>
    </location>
</feature>
<evidence type="ECO:0000256" key="1">
    <source>
        <dbReference type="SAM" id="MobiDB-lite"/>
    </source>
</evidence>
<evidence type="ECO:0000313" key="4">
    <source>
        <dbReference type="EMBL" id="PFX21949.1"/>
    </source>
</evidence>